<sequence>LQGGAKGARQQYERITIIISYRIRIFTMQTCDPTCQEERIVPASRRPDGSMRKPIRIRAGFKSDGDYVPFKPSVIQARDIELERMAEEKRRQTKALIAQNNAPPKVRRKKTKKPSKPDVAVEELTKKVEVMTLNPIAHGNKLRNLRKKLNQTEELKLRVDTGEVIPSPEQIMKISKLLQLKDEIEQLKQEIIDYGNTIQSGL</sequence>
<name>A0A0H5RAS7_9EUKA</name>
<feature type="domain" description="WIBG Mago-binding" evidence="2">
    <location>
        <begin position="37"/>
        <end position="63"/>
    </location>
</feature>
<dbReference type="GO" id="GO:1903259">
    <property type="term" value="P:exon-exon junction complex disassembly"/>
    <property type="evidence" value="ECO:0007669"/>
    <property type="project" value="InterPro"/>
</dbReference>
<evidence type="ECO:0000313" key="3">
    <source>
        <dbReference type="EMBL" id="CRZ10752.1"/>
    </source>
</evidence>
<dbReference type="GO" id="GO:0035145">
    <property type="term" value="C:exon-exon junction complex"/>
    <property type="evidence" value="ECO:0007669"/>
    <property type="project" value="TreeGrafter"/>
</dbReference>
<dbReference type="Pfam" id="PF09282">
    <property type="entry name" value="Mago-bind"/>
    <property type="match status" value="1"/>
</dbReference>
<dbReference type="InterPro" id="IPR039333">
    <property type="entry name" value="PYM1"/>
</dbReference>
<reference evidence="3" key="1">
    <citation type="submission" date="2015-04" db="EMBL/GenBank/DDBJ databases">
        <title>The genome sequence of the plant pathogenic Rhizarian Plasmodiophora brassicae reveals insights in its biotrophic life cycle and the origin of chitin synthesis.</title>
        <authorList>
            <person name="Schwelm A."/>
            <person name="Fogelqvist J."/>
            <person name="Knaust A."/>
            <person name="Julke S."/>
            <person name="Lilja T."/>
            <person name="Dhandapani V."/>
            <person name="Bonilla-Rosso G."/>
            <person name="Karlsson M."/>
            <person name="Shevchenko A."/>
            <person name="Choi S.R."/>
            <person name="Kim H.G."/>
            <person name="Park J.Y."/>
            <person name="Lim Y.P."/>
            <person name="Ludwig-Muller J."/>
            <person name="Dixelius C."/>
        </authorList>
    </citation>
    <scope>NUCLEOTIDE SEQUENCE</scope>
    <source>
        <tissue evidence="3">Potato root galls</tissue>
    </source>
</reference>
<feature type="region of interest" description="Disordered" evidence="1">
    <location>
        <begin position="91"/>
        <end position="118"/>
    </location>
</feature>
<dbReference type="PANTHER" id="PTHR22959">
    <property type="entry name" value="PYM PROTEIN"/>
    <property type="match status" value="1"/>
</dbReference>
<feature type="non-terminal residue" evidence="3">
    <location>
        <position position="1"/>
    </location>
</feature>
<dbReference type="AlphaFoldDB" id="A0A0H5RAS7"/>
<dbReference type="SUPFAM" id="SSF101931">
    <property type="entry name" value="Pym (Within the bgcn gene intron protein, WIBG), N-terminal domain"/>
    <property type="match status" value="1"/>
</dbReference>
<dbReference type="EMBL" id="HACM01010310">
    <property type="protein sequence ID" value="CRZ10752.1"/>
    <property type="molecule type" value="Transcribed_RNA"/>
</dbReference>
<evidence type="ECO:0000256" key="1">
    <source>
        <dbReference type="SAM" id="MobiDB-lite"/>
    </source>
</evidence>
<organism evidence="3">
    <name type="scientific">Spongospora subterranea</name>
    <dbReference type="NCBI Taxonomy" id="70186"/>
    <lineage>
        <taxon>Eukaryota</taxon>
        <taxon>Sar</taxon>
        <taxon>Rhizaria</taxon>
        <taxon>Endomyxa</taxon>
        <taxon>Phytomyxea</taxon>
        <taxon>Plasmodiophorida</taxon>
        <taxon>Plasmodiophoridae</taxon>
        <taxon>Spongospora</taxon>
    </lineage>
</organism>
<evidence type="ECO:0000259" key="2">
    <source>
        <dbReference type="SMART" id="SM01273"/>
    </source>
</evidence>
<feature type="compositionally biased region" description="Basic residues" evidence="1">
    <location>
        <begin position="105"/>
        <end position="114"/>
    </location>
</feature>
<dbReference type="GO" id="GO:0003723">
    <property type="term" value="F:RNA binding"/>
    <property type="evidence" value="ECO:0007669"/>
    <property type="project" value="TreeGrafter"/>
</dbReference>
<dbReference type="InterPro" id="IPR015362">
    <property type="entry name" value="WIBG_mago-bd"/>
</dbReference>
<dbReference type="GO" id="GO:0005737">
    <property type="term" value="C:cytoplasm"/>
    <property type="evidence" value="ECO:0007669"/>
    <property type="project" value="TreeGrafter"/>
</dbReference>
<dbReference type="PANTHER" id="PTHR22959:SF0">
    <property type="entry name" value="PARTNER OF Y14 AND MAGO"/>
    <property type="match status" value="1"/>
</dbReference>
<accession>A0A0H5RAS7</accession>
<protein>
    <recommendedName>
        <fullName evidence="2">WIBG Mago-binding domain-containing protein</fullName>
    </recommendedName>
</protein>
<dbReference type="SMART" id="SM01273">
    <property type="entry name" value="Mago-bind"/>
    <property type="match status" value="1"/>
</dbReference>
<proteinExistence type="predicted"/>
<dbReference type="InterPro" id="IPR036348">
    <property type="entry name" value="WIBG_N_sf"/>
</dbReference>